<feature type="domain" description="Glycosyl hydrolase family 13 catalytic" evidence="7">
    <location>
        <begin position="4"/>
        <end position="392"/>
    </location>
</feature>
<dbReference type="GO" id="GO:0005509">
    <property type="term" value="F:calcium ion binding"/>
    <property type="evidence" value="ECO:0007669"/>
    <property type="project" value="InterPro"/>
</dbReference>
<dbReference type="InterPro" id="IPR013780">
    <property type="entry name" value="Glyco_hydro_b"/>
</dbReference>
<keyword evidence="4 8" id="KW-0378">Hydrolase</keyword>
<evidence type="ECO:0000256" key="3">
    <source>
        <dbReference type="ARBA" id="ARBA00022723"/>
    </source>
</evidence>
<dbReference type="GO" id="GO:0004553">
    <property type="term" value="F:hydrolase activity, hydrolyzing O-glycosyl compounds"/>
    <property type="evidence" value="ECO:0007669"/>
    <property type="project" value="InterPro"/>
</dbReference>
<keyword evidence="9" id="KW-1185">Reference proteome</keyword>
<evidence type="ECO:0000256" key="5">
    <source>
        <dbReference type="ARBA" id="ARBA00023277"/>
    </source>
</evidence>
<dbReference type="InterPro" id="IPR017853">
    <property type="entry name" value="GH"/>
</dbReference>
<organism evidence="8 9">
    <name type="scientific">Periconia macrospinosa</name>
    <dbReference type="NCBI Taxonomy" id="97972"/>
    <lineage>
        <taxon>Eukaryota</taxon>
        <taxon>Fungi</taxon>
        <taxon>Dikarya</taxon>
        <taxon>Ascomycota</taxon>
        <taxon>Pezizomycotina</taxon>
        <taxon>Dothideomycetes</taxon>
        <taxon>Pleosporomycetidae</taxon>
        <taxon>Pleosporales</taxon>
        <taxon>Massarineae</taxon>
        <taxon>Periconiaceae</taxon>
        <taxon>Periconia</taxon>
    </lineage>
</organism>
<name>A0A2V1DBB6_9PLEO</name>
<evidence type="ECO:0000256" key="6">
    <source>
        <dbReference type="ARBA" id="ARBA00023295"/>
    </source>
</evidence>
<dbReference type="Gene3D" id="2.60.40.1180">
    <property type="entry name" value="Golgi alpha-mannosidase II"/>
    <property type="match status" value="2"/>
</dbReference>
<evidence type="ECO:0000256" key="1">
    <source>
        <dbReference type="ARBA" id="ARBA00001913"/>
    </source>
</evidence>
<dbReference type="AlphaFoldDB" id="A0A2V1DBB6"/>
<keyword evidence="5" id="KW-0119">Carbohydrate metabolism</keyword>
<dbReference type="InterPro" id="IPR013776">
    <property type="entry name" value="A-amylase_thermo"/>
</dbReference>
<comment type="cofactor">
    <cofactor evidence="1">
        <name>Ca(2+)</name>
        <dbReference type="ChEBI" id="CHEBI:29108"/>
    </cofactor>
</comment>
<gene>
    <name evidence="8" type="ORF">DM02DRAFT_720844</name>
</gene>
<evidence type="ECO:0000313" key="9">
    <source>
        <dbReference type="Proteomes" id="UP000244855"/>
    </source>
</evidence>
<dbReference type="GO" id="GO:0005975">
    <property type="term" value="P:carbohydrate metabolic process"/>
    <property type="evidence" value="ECO:0007669"/>
    <property type="project" value="InterPro"/>
</dbReference>
<dbReference type="CDD" id="cd11318">
    <property type="entry name" value="AmyAc_bac_fung_AmyA"/>
    <property type="match status" value="1"/>
</dbReference>
<dbReference type="InterPro" id="IPR006047">
    <property type="entry name" value="GH13_cat_dom"/>
</dbReference>
<accession>A0A2V1DBB6</accession>
<dbReference type="NCBIfam" id="NF006969">
    <property type="entry name" value="PRK09441.1-2"/>
    <property type="match status" value="1"/>
</dbReference>
<sequence length="541" mass="61628">MQNRTIFQTFEWNLPATHSHYTSLLSALPTLHRIGLTALWLPPACKAGNSSGNGYDIYDLYDLGEFNQRGSLPTKWGTKQDLMALAEKAHELGVDLYFDAVLNHRCGGDDKEVIRAVEVCPKNRHKNLCEEKEVEAWLRFEFPGREGKYSEVRYDWRMFNASDWDDRSQKHGIWKIVDDGKQWAKDVSRESGNGDYLMFNNLDYCANEVLREDVKNWGVWVTRELGLKGFRLDAVQHVSQTFSTEWVEFVRREIGEELFVVGEYWNGDVDTLVGWLDAGSPQDMYLYDAPLLYNFGRLSYERMPDLRTVFERTLVGCRPDNAVTLVMNHDTQKGQVMDTPIHPKFTSLAYSLILFREAGYPCVFYGDMFGTSQPHVSPPTCDGKLADLILARKLYAYGEQKDYFHDAECIGWVRRGISGGEGSQSAGMAVVMNWVGGHKKAQQEVHDSSHRPRWMRRLPGIAAKWGMSVKRPNQCQRRMNVGVQHAGEVWTDILEGCSRQVMIGRDGYGVFPCELNSVAVYVSSSAAGRQEFPVAFNSRLC</sequence>
<dbReference type="Gene3D" id="2.40.30.140">
    <property type="match status" value="1"/>
</dbReference>
<keyword evidence="3" id="KW-0479">Metal-binding</keyword>
<dbReference type="STRING" id="97972.A0A2V1DBB6"/>
<dbReference type="OrthoDB" id="550577at2759"/>
<dbReference type="Proteomes" id="UP000244855">
    <property type="component" value="Unassembled WGS sequence"/>
</dbReference>
<dbReference type="Gene3D" id="3.20.20.80">
    <property type="entry name" value="Glycosidases"/>
    <property type="match status" value="1"/>
</dbReference>
<protein>
    <submittedName>
        <fullName evidence="8">Glycoside hydrolase family 13 protein</fullName>
    </submittedName>
</protein>
<dbReference type="Pfam" id="PF00128">
    <property type="entry name" value="Alpha-amylase"/>
    <property type="match status" value="1"/>
</dbReference>
<dbReference type="PIRSF" id="PIRSF001021">
    <property type="entry name" value="Alph-amls_thrmst"/>
    <property type="match status" value="1"/>
</dbReference>
<evidence type="ECO:0000259" key="7">
    <source>
        <dbReference type="SMART" id="SM00642"/>
    </source>
</evidence>
<keyword evidence="6" id="KW-0326">Glycosidase</keyword>
<reference evidence="8 9" key="1">
    <citation type="journal article" date="2018" name="Sci. Rep.">
        <title>Comparative genomics provides insights into the lifestyle and reveals functional heterogeneity of dark septate endophytic fungi.</title>
        <authorList>
            <person name="Knapp D.G."/>
            <person name="Nemeth J.B."/>
            <person name="Barry K."/>
            <person name="Hainaut M."/>
            <person name="Henrissat B."/>
            <person name="Johnson J."/>
            <person name="Kuo A."/>
            <person name="Lim J.H.P."/>
            <person name="Lipzen A."/>
            <person name="Nolan M."/>
            <person name="Ohm R.A."/>
            <person name="Tamas L."/>
            <person name="Grigoriev I.V."/>
            <person name="Spatafora J.W."/>
            <person name="Nagy L.G."/>
            <person name="Kovacs G.M."/>
        </authorList>
    </citation>
    <scope>NUCLEOTIDE SEQUENCE [LARGE SCALE GENOMIC DNA]</scope>
    <source>
        <strain evidence="8 9">DSE2036</strain>
    </source>
</reference>
<evidence type="ECO:0000313" key="8">
    <source>
        <dbReference type="EMBL" id="PVH95335.1"/>
    </source>
</evidence>
<evidence type="ECO:0000256" key="4">
    <source>
        <dbReference type="ARBA" id="ARBA00022801"/>
    </source>
</evidence>
<dbReference type="SUPFAM" id="SSF51445">
    <property type="entry name" value="(Trans)glycosidases"/>
    <property type="match status" value="1"/>
</dbReference>
<dbReference type="PANTHER" id="PTHR43447">
    <property type="entry name" value="ALPHA-AMYLASE"/>
    <property type="match status" value="1"/>
</dbReference>
<proteinExistence type="inferred from homology"/>
<dbReference type="SMART" id="SM00642">
    <property type="entry name" value="Aamy"/>
    <property type="match status" value="1"/>
</dbReference>
<comment type="similarity">
    <text evidence="2">Belongs to the glycosyl hydrolase 13 family.</text>
</comment>
<evidence type="ECO:0000256" key="2">
    <source>
        <dbReference type="ARBA" id="ARBA00008061"/>
    </source>
</evidence>
<dbReference type="SUPFAM" id="SSF51011">
    <property type="entry name" value="Glycosyl hydrolase domain"/>
    <property type="match status" value="2"/>
</dbReference>
<dbReference type="EMBL" id="KZ805500">
    <property type="protein sequence ID" value="PVH95335.1"/>
    <property type="molecule type" value="Genomic_DNA"/>
</dbReference>